<reference evidence="3 4" key="1">
    <citation type="submission" date="2016-10" db="EMBL/GenBank/DDBJ databases">
        <authorList>
            <person name="de Groot N.N."/>
        </authorList>
    </citation>
    <scope>NUCLEOTIDE SEQUENCE [LARGE SCALE GENOMIC DNA]</scope>
    <source>
        <strain evidence="3 4">DSM 21741</strain>
    </source>
</reference>
<evidence type="ECO:0000313" key="3">
    <source>
        <dbReference type="EMBL" id="SDS06175.1"/>
    </source>
</evidence>
<dbReference type="STRING" id="546871.SAMN04488543_0993"/>
<sequence>MSVALDHLRHITAETARFRALLAAVDPATPVPTCPGWDADDLLWHLTEVQSFWGRVVEQRCTDPETLRGPEVLRPDDRAALLALSRRSTDALARTLRRTPPTTPVWTWADDQSAGFVLRRQAHEALVHRVDAECTAGDRTPLDPALAADGVDEALRVMFGGAPEGAELEVDAVATVRLHSTDTDDRWLVTLARYTGAVQEGVPGSGPTLFIAPEDHGLPTAATVAAAAGDLDCWLWGRPPLGDVELAGDVPVLAGLREVVESGIS</sequence>
<organism evidence="3 4">
    <name type="scientific">Friedmanniella luteola</name>
    <dbReference type="NCBI Taxonomy" id="546871"/>
    <lineage>
        <taxon>Bacteria</taxon>
        <taxon>Bacillati</taxon>
        <taxon>Actinomycetota</taxon>
        <taxon>Actinomycetes</taxon>
        <taxon>Propionibacteriales</taxon>
        <taxon>Nocardioidaceae</taxon>
        <taxon>Friedmanniella</taxon>
    </lineage>
</organism>
<dbReference type="InterPro" id="IPR024344">
    <property type="entry name" value="MDMPI_metal-binding"/>
</dbReference>
<dbReference type="OrthoDB" id="3671213at2"/>
<dbReference type="Gene3D" id="1.20.120.450">
    <property type="entry name" value="dinb family like domain"/>
    <property type="match status" value="1"/>
</dbReference>
<dbReference type="GO" id="GO:0046872">
    <property type="term" value="F:metal ion binding"/>
    <property type="evidence" value="ECO:0007669"/>
    <property type="project" value="InterPro"/>
</dbReference>
<dbReference type="Pfam" id="PF07398">
    <property type="entry name" value="MDMPI_C"/>
    <property type="match status" value="1"/>
</dbReference>
<dbReference type="GO" id="GO:0005886">
    <property type="term" value="C:plasma membrane"/>
    <property type="evidence" value="ECO:0007669"/>
    <property type="project" value="TreeGrafter"/>
</dbReference>
<dbReference type="Pfam" id="PF11716">
    <property type="entry name" value="MDMPI_N"/>
    <property type="match status" value="1"/>
</dbReference>
<protein>
    <submittedName>
        <fullName evidence="3">TIGR03083 family protein</fullName>
    </submittedName>
</protein>
<keyword evidence="4" id="KW-1185">Reference proteome</keyword>
<dbReference type="EMBL" id="LT629749">
    <property type="protein sequence ID" value="SDS06175.1"/>
    <property type="molecule type" value="Genomic_DNA"/>
</dbReference>
<accession>A0A1H1P5A6</accession>
<feature type="domain" description="Mycothiol-dependent maleylpyruvate isomerase metal-binding" evidence="2">
    <location>
        <begin position="8"/>
        <end position="132"/>
    </location>
</feature>
<dbReference type="SUPFAM" id="SSF109854">
    <property type="entry name" value="DinB/YfiT-like putative metalloenzymes"/>
    <property type="match status" value="1"/>
</dbReference>
<dbReference type="InterPro" id="IPR034660">
    <property type="entry name" value="DinB/YfiT-like"/>
</dbReference>
<dbReference type="InterPro" id="IPR017517">
    <property type="entry name" value="Maleyloyr_isom"/>
</dbReference>
<name>A0A1H1P5A6_9ACTN</name>
<dbReference type="PANTHER" id="PTHR40758">
    <property type="entry name" value="CONSERVED PROTEIN"/>
    <property type="match status" value="1"/>
</dbReference>
<feature type="domain" description="MDMPI C-terminal" evidence="1">
    <location>
        <begin position="146"/>
        <end position="254"/>
    </location>
</feature>
<dbReference type="RefSeq" id="WP_091410715.1">
    <property type="nucleotide sequence ID" value="NZ_LT629749.1"/>
</dbReference>
<evidence type="ECO:0000259" key="2">
    <source>
        <dbReference type="Pfam" id="PF11716"/>
    </source>
</evidence>
<dbReference type="NCBIfam" id="TIGR03083">
    <property type="entry name" value="maleylpyruvate isomerase family mycothiol-dependent enzyme"/>
    <property type="match status" value="1"/>
</dbReference>
<dbReference type="InterPro" id="IPR010872">
    <property type="entry name" value="MDMPI_C-term_domain"/>
</dbReference>
<evidence type="ECO:0000313" key="4">
    <source>
        <dbReference type="Proteomes" id="UP000199092"/>
    </source>
</evidence>
<proteinExistence type="predicted"/>
<evidence type="ECO:0000259" key="1">
    <source>
        <dbReference type="Pfam" id="PF07398"/>
    </source>
</evidence>
<dbReference type="AlphaFoldDB" id="A0A1H1P5A6"/>
<dbReference type="Proteomes" id="UP000199092">
    <property type="component" value="Chromosome I"/>
</dbReference>
<dbReference type="PANTHER" id="PTHR40758:SF1">
    <property type="entry name" value="CONSERVED PROTEIN"/>
    <property type="match status" value="1"/>
</dbReference>
<gene>
    <name evidence="3" type="ORF">SAMN04488543_0993</name>
</gene>